<protein>
    <recommendedName>
        <fullName evidence="5">Plasmalemma vesicle-associated protein-like</fullName>
    </recommendedName>
</protein>
<keyword evidence="2" id="KW-0472">Membrane</keyword>
<feature type="transmembrane region" description="Helical" evidence="2">
    <location>
        <begin position="29"/>
        <end position="55"/>
    </location>
</feature>
<evidence type="ECO:0000313" key="3">
    <source>
        <dbReference type="EMBL" id="KAL0966670.1"/>
    </source>
</evidence>
<dbReference type="EMBL" id="JAGEUA010000009">
    <property type="protein sequence ID" value="KAL0966670.1"/>
    <property type="molecule type" value="Genomic_DNA"/>
</dbReference>
<keyword evidence="2" id="KW-0812">Transmembrane</keyword>
<sequence length="542" mass="59708">MYNSNYSQAAFGSAARKTLKKPQGKSCGYYTRVILFFCSLIQTLIIISLVLFLIYGRSPDASAESRVQELEKSYGQVFMDNIKLREQRKNLSLVLNSTQTEKIRMEAKLAKLNPLLEKSIMIISNISKQYSQCEAEKRMLQLNHCKNCLVIPTNGNCKETDKIIQLQQLLALQKDNFSRIVNTMKEELETTAKARDTLNLETISLRRDKNFLKTELDNYRKKCKGDFVKSLDGISNVTKAFLLKIDTLMPIHTPFLLTCAKQTDHFNQIRNNCTSLSHEVETKFQYYLDNVGSQVSEIQAVNARLEVEKARLAEDNSFCSRNRSAMAHEYSETLRKTQEKNDMEKERTLLDLNKCRSEKEFQQGHVNILQSQIRDLNYSLATCGFRPSMGNPVMSSPGNTFGATGSRDLGYNIMGSHSFTNPANKQSSTNPLGSSYGLGLSVVGKVGQGVDVLGGTGGVRTGGTGGVGTGGVGMGKVNSGATQVDNRAPGGAGWGWPGSSPISPAGARLNGVGMGASNPFSLAAINQHLRELQQFSNTKPSK</sequence>
<evidence type="ECO:0000313" key="4">
    <source>
        <dbReference type="Proteomes" id="UP001557470"/>
    </source>
</evidence>
<evidence type="ECO:0008006" key="5">
    <source>
        <dbReference type="Google" id="ProtNLM"/>
    </source>
</evidence>
<reference evidence="3 4" key="1">
    <citation type="submission" date="2024-06" db="EMBL/GenBank/DDBJ databases">
        <authorList>
            <person name="Pan Q."/>
            <person name="Wen M."/>
            <person name="Jouanno E."/>
            <person name="Zahm M."/>
            <person name="Klopp C."/>
            <person name="Cabau C."/>
            <person name="Louis A."/>
            <person name="Berthelot C."/>
            <person name="Parey E."/>
            <person name="Roest Crollius H."/>
            <person name="Montfort J."/>
            <person name="Robinson-Rechavi M."/>
            <person name="Bouchez O."/>
            <person name="Lampietro C."/>
            <person name="Lopez Roques C."/>
            <person name="Donnadieu C."/>
            <person name="Postlethwait J."/>
            <person name="Bobe J."/>
            <person name="Verreycken H."/>
            <person name="Guiguen Y."/>
        </authorList>
    </citation>
    <scope>NUCLEOTIDE SEQUENCE [LARGE SCALE GENOMIC DNA]</scope>
    <source>
        <strain evidence="3">Up_M1</strain>
        <tissue evidence="3">Testis</tissue>
    </source>
</reference>
<dbReference type="PANTHER" id="PTHR21687">
    <property type="entry name" value="PLASMALEMMA VESICLE-ASSOCIATED PROTEIN"/>
    <property type="match status" value="1"/>
</dbReference>
<accession>A0ABD0W6X4</accession>
<keyword evidence="4" id="KW-1185">Reference proteome</keyword>
<keyword evidence="2" id="KW-1133">Transmembrane helix</keyword>
<feature type="coiled-coil region" evidence="1">
    <location>
        <begin position="295"/>
        <end position="347"/>
    </location>
</feature>
<dbReference type="InterPro" id="IPR009538">
    <property type="entry name" value="PV-1"/>
</dbReference>
<gene>
    <name evidence="3" type="ORF">UPYG_G00298130</name>
</gene>
<evidence type="ECO:0000256" key="1">
    <source>
        <dbReference type="SAM" id="Coils"/>
    </source>
</evidence>
<dbReference type="Pfam" id="PF06637">
    <property type="entry name" value="PV-1"/>
    <property type="match status" value="1"/>
</dbReference>
<proteinExistence type="predicted"/>
<dbReference type="PANTHER" id="PTHR21687:SF5">
    <property type="entry name" value="PLASMALEMMA VESICLE-ASSOCIATED PROTEIN"/>
    <property type="match status" value="1"/>
</dbReference>
<dbReference type="Proteomes" id="UP001557470">
    <property type="component" value="Unassembled WGS sequence"/>
</dbReference>
<organism evidence="3 4">
    <name type="scientific">Umbra pygmaea</name>
    <name type="common">Eastern mudminnow</name>
    <dbReference type="NCBI Taxonomy" id="75934"/>
    <lineage>
        <taxon>Eukaryota</taxon>
        <taxon>Metazoa</taxon>
        <taxon>Chordata</taxon>
        <taxon>Craniata</taxon>
        <taxon>Vertebrata</taxon>
        <taxon>Euteleostomi</taxon>
        <taxon>Actinopterygii</taxon>
        <taxon>Neopterygii</taxon>
        <taxon>Teleostei</taxon>
        <taxon>Protacanthopterygii</taxon>
        <taxon>Esociformes</taxon>
        <taxon>Umbridae</taxon>
        <taxon>Umbra</taxon>
    </lineage>
</organism>
<comment type="caution">
    <text evidence="3">The sequence shown here is derived from an EMBL/GenBank/DDBJ whole genome shotgun (WGS) entry which is preliminary data.</text>
</comment>
<name>A0ABD0W6X4_UMBPY</name>
<evidence type="ECO:0000256" key="2">
    <source>
        <dbReference type="SAM" id="Phobius"/>
    </source>
</evidence>
<keyword evidence="1" id="KW-0175">Coiled coil</keyword>
<dbReference type="AlphaFoldDB" id="A0ABD0W6X4"/>